<evidence type="ECO:0000313" key="2">
    <source>
        <dbReference type="Proteomes" id="UP000828390"/>
    </source>
</evidence>
<protein>
    <submittedName>
        <fullName evidence="1">Uncharacterized protein</fullName>
    </submittedName>
</protein>
<dbReference type="Proteomes" id="UP000828390">
    <property type="component" value="Unassembled WGS sequence"/>
</dbReference>
<dbReference type="AlphaFoldDB" id="A0A9D4BVU1"/>
<gene>
    <name evidence="1" type="ORF">DPMN_070716</name>
</gene>
<reference evidence="1" key="2">
    <citation type="submission" date="2020-11" db="EMBL/GenBank/DDBJ databases">
        <authorList>
            <person name="McCartney M.A."/>
            <person name="Auch B."/>
            <person name="Kono T."/>
            <person name="Mallez S."/>
            <person name="Becker A."/>
            <person name="Gohl D.M."/>
            <person name="Silverstein K.A.T."/>
            <person name="Koren S."/>
            <person name="Bechman K.B."/>
            <person name="Herman A."/>
            <person name="Abrahante J.E."/>
            <person name="Garbe J."/>
        </authorList>
    </citation>
    <scope>NUCLEOTIDE SEQUENCE</scope>
    <source>
        <strain evidence="1">Duluth1</strain>
        <tissue evidence="1">Whole animal</tissue>
    </source>
</reference>
<keyword evidence="2" id="KW-1185">Reference proteome</keyword>
<evidence type="ECO:0000313" key="1">
    <source>
        <dbReference type="EMBL" id="KAH3711214.1"/>
    </source>
</evidence>
<dbReference type="EMBL" id="JAIWYP010000014">
    <property type="protein sequence ID" value="KAH3711214.1"/>
    <property type="molecule type" value="Genomic_DNA"/>
</dbReference>
<name>A0A9D4BVU1_DREPO</name>
<accession>A0A9D4BVU1</accession>
<organism evidence="1 2">
    <name type="scientific">Dreissena polymorpha</name>
    <name type="common">Zebra mussel</name>
    <name type="synonym">Mytilus polymorpha</name>
    <dbReference type="NCBI Taxonomy" id="45954"/>
    <lineage>
        <taxon>Eukaryota</taxon>
        <taxon>Metazoa</taxon>
        <taxon>Spiralia</taxon>
        <taxon>Lophotrochozoa</taxon>
        <taxon>Mollusca</taxon>
        <taxon>Bivalvia</taxon>
        <taxon>Autobranchia</taxon>
        <taxon>Heteroconchia</taxon>
        <taxon>Euheterodonta</taxon>
        <taxon>Imparidentia</taxon>
        <taxon>Neoheterodontei</taxon>
        <taxon>Myida</taxon>
        <taxon>Dreissenoidea</taxon>
        <taxon>Dreissenidae</taxon>
        <taxon>Dreissena</taxon>
    </lineage>
</organism>
<proteinExistence type="predicted"/>
<comment type="caution">
    <text evidence="1">The sequence shown here is derived from an EMBL/GenBank/DDBJ whole genome shotgun (WGS) entry which is preliminary data.</text>
</comment>
<reference evidence="1" key="1">
    <citation type="journal article" date="2019" name="bioRxiv">
        <title>The Genome of the Zebra Mussel, Dreissena polymorpha: A Resource for Invasive Species Research.</title>
        <authorList>
            <person name="McCartney M.A."/>
            <person name="Auch B."/>
            <person name="Kono T."/>
            <person name="Mallez S."/>
            <person name="Zhang Y."/>
            <person name="Obille A."/>
            <person name="Becker A."/>
            <person name="Abrahante J.E."/>
            <person name="Garbe J."/>
            <person name="Badalamenti J.P."/>
            <person name="Herman A."/>
            <person name="Mangelson H."/>
            <person name="Liachko I."/>
            <person name="Sullivan S."/>
            <person name="Sone E.D."/>
            <person name="Koren S."/>
            <person name="Silverstein K.A.T."/>
            <person name="Beckman K.B."/>
            <person name="Gohl D.M."/>
        </authorList>
    </citation>
    <scope>NUCLEOTIDE SEQUENCE</scope>
    <source>
        <strain evidence="1">Duluth1</strain>
        <tissue evidence="1">Whole animal</tissue>
    </source>
</reference>
<sequence>MGFFTTRISQNSSVPFFRNGAEKAWFYLTKQTLIFTTKADLMMQQHNADKTADTL</sequence>